<dbReference type="Proteomes" id="UP000838756">
    <property type="component" value="Unassembled WGS sequence"/>
</dbReference>
<gene>
    <name evidence="1" type="primary">jg26309</name>
    <name evidence="1" type="ORF">PAEG_LOCUS4061</name>
</gene>
<organism evidence="1 2">
    <name type="scientific">Pararge aegeria aegeria</name>
    <dbReference type="NCBI Taxonomy" id="348720"/>
    <lineage>
        <taxon>Eukaryota</taxon>
        <taxon>Metazoa</taxon>
        <taxon>Ecdysozoa</taxon>
        <taxon>Arthropoda</taxon>
        <taxon>Hexapoda</taxon>
        <taxon>Insecta</taxon>
        <taxon>Pterygota</taxon>
        <taxon>Neoptera</taxon>
        <taxon>Endopterygota</taxon>
        <taxon>Lepidoptera</taxon>
        <taxon>Glossata</taxon>
        <taxon>Ditrysia</taxon>
        <taxon>Papilionoidea</taxon>
        <taxon>Nymphalidae</taxon>
        <taxon>Satyrinae</taxon>
        <taxon>Satyrini</taxon>
        <taxon>Parargina</taxon>
        <taxon>Pararge</taxon>
    </lineage>
</organism>
<dbReference type="Gene3D" id="1.10.287.2610">
    <property type="match status" value="1"/>
</dbReference>
<comment type="caution">
    <text evidence="1">The sequence shown here is derived from an EMBL/GenBank/DDBJ whole genome shotgun (WGS) entry which is preliminary data.</text>
</comment>
<sequence>MHVSCARYWKVVEEERIKLQADVDLAAARLMRAGKLTQALADEKTRWEDSVK</sequence>
<evidence type="ECO:0000313" key="1">
    <source>
        <dbReference type="EMBL" id="CAH2215983.1"/>
    </source>
</evidence>
<feature type="non-terminal residue" evidence="1">
    <location>
        <position position="1"/>
    </location>
</feature>
<protein>
    <submittedName>
        <fullName evidence="1">Jg26309 protein</fullName>
    </submittedName>
</protein>
<dbReference type="OrthoDB" id="7336930at2759"/>
<keyword evidence="2" id="KW-1185">Reference proteome</keyword>
<name>A0A8S4QMT1_9NEOP</name>
<dbReference type="EMBL" id="CAKXAJ010013580">
    <property type="protein sequence ID" value="CAH2215983.1"/>
    <property type="molecule type" value="Genomic_DNA"/>
</dbReference>
<proteinExistence type="predicted"/>
<evidence type="ECO:0000313" key="2">
    <source>
        <dbReference type="Proteomes" id="UP000838756"/>
    </source>
</evidence>
<dbReference type="AlphaFoldDB" id="A0A8S4QMT1"/>
<accession>A0A8S4QMT1</accession>
<reference evidence="1" key="1">
    <citation type="submission" date="2022-03" db="EMBL/GenBank/DDBJ databases">
        <authorList>
            <person name="Lindestad O."/>
        </authorList>
    </citation>
    <scope>NUCLEOTIDE SEQUENCE</scope>
</reference>